<evidence type="ECO:0000256" key="1">
    <source>
        <dbReference type="SAM" id="MobiDB-lite"/>
    </source>
</evidence>
<evidence type="ECO:0000313" key="2">
    <source>
        <dbReference type="EMBL" id="OAX84070.1"/>
    </source>
</evidence>
<comment type="caution">
    <text evidence="2">The sequence shown here is derived from an EMBL/GenBank/DDBJ whole genome shotgun (WGS) entry which is preliminary data.</text>
</comment>
<reference evidence="2 3" key="1">
    <citation type="submission" date="2015-07" db="EMBL/GenBank/DDBJ databases">
        <title>Emmonsia species relationships and genome sequence.</title>
        <authorList>
            <person name="Cuomo C.A."/>
            <person name="Schwartz I.S."/>
            <person name="Kenyon C."/>
            <person name="de Hoog G.S."/>
            <person name="Govender N.P."/>
            <person name="Botha A."/>
            <person name="Moreno L."/>
            <person name="de Vries M."/>
            <person name="Munoz J.F."/>
            <person name="Stielow J.B."/>
        </authorList>
    </citation>
    <scope>NUCLEOTIDE SEQUENCE [LARGE SCALE GENOMIC DNA]</scope>
    <source>
        <strain evidence="2 3">CBS 136260</strain>
    </source>
</reference>
<sequence>MGTDGENGADSPPGIRHGDSIGKRDIHAHGYDIYTSLLQSAPYSVTTVVPADLSLPFLSSNPPVGFYQPRLSQNEKVETCRDWAPRIA</sequence>
<dbReference type="EMBL" id="LGUA01000108">
    <property type="protein sequence ID" value="OAX84070.1"/>
    <property type="molecule type" value="Genomic_DNA"/>
</dbReference>
<accession>A0A1B7P4X1</accession>
<proteinExistence type="predicted"/>
<dbReference type="AlphaFoldDB" id="A0A1B7P4X1"/>
<evidence type="ECO:0000313" key="3">
    <source>
        <dbReference type="Proteomes" id="UP000091918"/>
    </source>
</evidence>
<keyword evidence="3" id="KW-1185">Reference proteome</keyword>
<gene>
    <name evidence="2" type="ORF">ACJ72_01574</name>
</gene>
<feature type="region of interest" description="Disordered" evidence="1">
    <location>
        <begin position="1"/>
        <end position="22"/>
    </location>
</feature>
<name>A0A1B7P4X1_9EURO</name>
<dbReference type="Proteomes" id="UP000091918">
    <property type="component" value="Unassembled WGS sequence"/>
</dbReference>
<organism evidence="2 3">
    <name type="scientific">Emergomyces africanus</name>
    <dbReference type="NCBI Taxonomy" id="1955775"/>
    <lineage>
        <taxon>Eukaryota</taxon>
        <taxon>Fungi</taxon>
        <taxon>Dikarya</taxon>
        <taxon>Ascomycota</taxon>
        <taxon>Pezizomycotina</taxon>
        <taxon>Eurotiomycetes</taxon>
        <taxon>Eurotiomycetidae</taxon>
        <taxon>Onygenales</taxon>
        <taxon>Ajellomycetaceae</taxon>
        <taxon>Emergomyces</taxon>
    </lineage>
</organism>
<dbReference type="OrthoDB" id="3944408at2759"/>
<protein>
    <submittedName>
        <fullName evidence="2">Uncharacterized protein</fullName>
    </submittedName>
</protein>